<dbReference type="EMBL" id="BDQV01001877">
    <property type="protein sequence ID" value="GAY35043.1"/>
    <property type="molecule type" value="Genomic_DNA"/>
</dbReference>
<dbReference type="InterPro" id="IPR041591">
    <property type="entry name" value="OCRE"/>
</dbReference>
<evidence type="ECO:0000313" key="3">
    <source>
        <dbReference type="Proteomes" id="UP000236630"/>
    </source>
</evidence>
<comment type="caution">
    <text evidence="2">The sequence shown here is derived from an EMBL/GenBank/DDBJ whole genome shotgun (WGS) entry which is preliminary data.</text>
</comment>
<accession>A0A2H5N468</accession>
<dbReference type="Pfam" id="PF17780">
    <property type="entry name" value="OCRE"/>
    <property type="match status" value="1"/>
</dbReference>
<dbReference type="PROSITE" id="PS00018">
    <property type="entry name" value="EF_HAND_1"/>
    <property type="match status" value="1"/>
</dbReference>
<dbReference type="InterPro" id="IPR018247">
    <property type="entry name" value="EF_Hand_1_Ca_BS"/>
</dbReference>
<organism evidence="2 3">
    <name type="scientific">Citrus unshiu</name>
    <name type="common">Satsuma mandarin</name>
    <name type="synonym">Citrus nobilis var. unshiu</name>
    <dbReference type="NCBI Taxonomy" id="55188"/>
    <lineage>
        <taxon>Eukaryota</taxon>
        <taxon>Viridiplantae</taxon>
        <taxon>Streptophyta</taxon>
        <taxon>Embryophyta</taxon>
        <taxon>Tracheophyta</taxon>
        <taxon>Spermatophyta</taxon>
        <taxon>Magnoliopsida</taxon>
        <taxon>eudicotyledons</taxon>
        <taxon>Gunneridae</taxon>
        <taxon>Pentapetalae</taxon>
        <taxon>rosids</taxon>
        <taxon>malvids</taxon>
        <taxon>Sapindales</taxon>
        <taxon>Rutaceae</taxon>
        <taxon>Aurantioideae</taxon>
        <taxon>Citrus</taxon>
    </lineage>
</organism>
<evidence type="ECO:0000313" key="2">
    <source>
        <dbReference type="EMBL" id="GAY35043.1"/>
    </source>
</evidence>
<dbReference type="InterPro" id="IPR039905">
    <property type="entry name" value="CD2BP2/Lin1"/>
</dbReference>
<dbReference type="Proteomes" id="UP000236630">
    <property type="component" value="Unassembled WGS sequence"/>
</dbReference>
<dbReference type="PANTHER" id="PTHR13138:SF3">
    <property type="entry name" value="CD2 ANTIGEN CYTOPLASMIC TAIL-BINDING PROTEIN 2"/>
    <property type="match status" value="1"/>
</dbReference>
<reference evidence="2 3" key="1">
    <citation type="journal article" date="2017" name="Front. Genet.">
        <title>Draft sequencing of the heterozygous diploid genome of Satsuma (Citrus unshiu Marc.) using a hybrid assembly approach.</title>
        <authorList>
            <person name="Shimizu T."/>
            <person name="Tanizawa Y."/>
            <person name="Mochizuki T."/>
            <person name="Nagasaki H."/>
            <person name="Yoshioka T."/>
            <person name="Toyoda A."/>
            <person name="Fujiyama A."/>
            <person name="Kaminuma E."/>
            <person name="Nakamura Y."/>
        </authorList>
    </citation>
    <scope>NUCLEOTIDE SEQUENCE [LARGE SCALE GENOMIC DNA]</scope>
    <source>
        <strain evidence="3">cv. Miyagawa wase</strain>
    </source>
</reference>
<keyword evidence="3" id="KW-1185">Reference proteome</keyword>
<sequence length="295" mass="33146">MQREILLSMSMKMKSKDAMALIVLEFDQKDMIGTAVIDNKVIEAQEDKDNDHELSSEELGVIKRRIANILEPGETVNSHGTMVLYFEEIIFVCEIRVLLVTQALRRLKGTSNKKEKMSAETKRVFDQLTEDAMRLMEENGEYKGYERLAQSKEKADAYDMFADDDEAATVKPSSDERNTVLGPNLNAASQSSSDALSTACESEFSLLLIILQVFQIVISNCLFLMPSDVALSTAESLQNDYVYDESSGYYYSSSLGYYYDPSTGLYCSAVSGQWYSFNEETGTYEQVNADASREN</sequence>
<dbReference type="STRING" id="55188.A0A2H5N468"/>
<name>A0A2H5N468_CITUN</name>
<gene>
    <name evidence="2" type="ORF">CUMW_277960</name>
</gene>
<dbReference type="PANTHER" id="PTHR13138">
    <property type="entry name" value="PROTEIN LIN1"/>
    <property type="match status" value="1"/>
</dbReference>
<proteinExistence type="predicted"/>
<dbReference type="GO" id="GO:0005682">
    <property type="term" value="C:U5 snRNP"/>
    <property type="evidence" value="ECO:0007669"/>
    <property type="project" value="InterPro"/>
</dbReference>
<protein>
    <recommendedName>
        <fullName evidence="1">OCRE domain-containing protein</fullName>
    </recommendedName>
</protein>
<dbReference type="AlphaFoldDB" id="A0A2H5N468"/>
<evidence type="ECO:0000259" key="1">
    <source>
        <dbReference type="Pfam" id="PF17780"/>
    </source>
</evidence>
<feature type="domain" description="OCRE" evidence="1">
    <location>
        <begin position="238"/>
        <end position="287"/>
    </location>
</feature>